<keyword evidence="1" id="KW-0732">Signal</keyword>
<dbReference type="PANTHER" id="PTHR43649:SF30">
    <property type="entry name" value="ABC TRANSPORTER SUBSTRATE-BINDING PROTEIN"/>
    <property type="match status" value="1"/>
</dbReference>
<dbReference type="Proteomes" id="UP001501570">
    <property type="component" value="Unassembled WGS sequence"/>
</dbReference>
<organism evidence="2 3">
    <name type="scientific">Rugosimonospora acidiphila</name>
    <dbReference type="NCBI Taxonomy" id="556531"/>
    <lineage>
        <taxon>Bacteria</taxon>
        <taxon>Bacillati</taxon>
        <taxon>Actinomycetota</taxon>
        <taxon>Actinomycetes</taxon>
        <taxon>Micromonosporales</taxon>
        <taxon>Micromonosporaceae</taxon>
        <taxon>Rugosimonospora</taxon>
    </lineage>
</organism>
<dbReference type="InterPro" id="IPR006059">
    <property type="entry name" value="SBP"/>
</dbReference>
<dbReference type="SUPFAM" id="SSF53850">
    <property type="entry name" value="Periplasmic binding protein-like II"/>
    <property type="match status" value="1"/>
</dbReference>
<protein>
    <submittedName>
        <fullName evidence="2">ABC transporter substrate-binding protein</fullName>
    </submittedName>
</protein>
<evidence type="ECO:0000256" key="1">
    <source>
        <dbReference type="SAM" id="SignalP"/>
    </source>
</evidence>
<gene>
    <name evidence="2" type="ORF">GCM10023322_55410</name>
</gene>
<keyword evidence="3" id="KW-1185">Reference proteome</keyword>
<evidence type="ECO:0000313" key="3">
    <source>
        <dbReference type="Proteomes" id="UP001501570"/>
    </source>
</evidence>
<name>A0ABP9SDC1_9ACTN</name>
<dbReference type="PROSITE" id="PS51257">
    <property type="entry name" value="PROKAR_LIPOPROTEIN"/>
    <property type="match status" value="1"/>
</dbReference>
<dbReference type="InterPro" id="IPR050490">
    <property type="entry name" value="Bact_solute-bd_prot1"/>
</dbReference>
<dbReference type="EMBL" id="BAABJQ010000019">
    <property type="protein sequence ID" value="GAA5193427.1"/>
    <property type="molecule type" value="Genomic_DNA"/>
</dbReference>
<evidence type="ECO:0000313" key="2">
    <source>
        <dbReference type="EMBL" id="GAA5193427.1"/>
    </source>
</evidence>
<reference evidence="3" key="1">
    <citation type="journal article" date="2019" name="Int. J. Syst. Evol. Microbiol.">
        <title>The Global Catalogue of Microorganisms (GCM) 10K type strain sequencing project: providing services to taxonomists for standard genome sequencing and annotation.</title>
        <authorList>
            <consortium name="The Broad Institute Genomics Platform"/>
            <consortium name="The Broad Institute Genome Sequencing Center for Infectious Disease"/>
            <person name="Wu L."/>
            <person name="Ma J."/>
        </authorList>
    </citation>
    <scope>NUCLEOTIDE SEQUENCE [LARGE SCALE GENOMIC DNA]</scope>
    <source>
        <strain evidence="3">JCM 18304</strain>
    </source>
</reference>
<proteinExistence type="predicted"/>
<feature type="chain" id="PRO_5047124929" evidence="1">
    <location>
        <begin position="27"/>
        <end position="430"/>
    </location>
</feature>
<accession>A0ABP9SDC1</accession>
<dbReference type="Gene3D" id="3.40.190.10">
    <property type="entry name" value="Periplasmic binding protein-like II"/>
    <property type="match status" value="2"/>
</dbReference>
<dbReference type="Pfam" id="PF01547">
    <property type="entry name" value="SBP_bac_1"/>
    <property type="match status" value="1"/>
</dbReference>
<dbReference type="PANTHER" id="PTHR43649">
    <property type="entry name" value="ARABINOSE-BINDING PROTEIN-RELATED"/>
    <property type="match status" value="1"/>
</dbReference>
<dbReference type="RefSeq" id="WP_345634448.1">
    <property type="nucleotide sequence ID" value="NZ_BAABJQ010000019.1"/>
</dbReference>
<comment type="caution">
    <text evidence="2">The sequence shown here is derived from an EMBL/GenBank/DDBJ whole genome shotgun (WGS) entry which is preliminary data.</text>
</comment>
<sequence>MTRSSFIRPRAIALAVAAALAAGSLAGCSGKSSSDPNTLTVMSSFTTGDATGNEFNKLAKEFTAQTGIKINVEEVNYADLPKVYEAAKLANKEKDLVIENLTPDTTDWLPQGQVVDVKQYLDDWGLTDKLDPQAIEYWTQGDSGLAGFPYTGFNWPVWYNMDLLKKAGITQIPANTDELIADAGKLRAAGIQPMALGGAEWPVQNFVTWMVQQYVAPDQAKKLFSSGGYCANPGAVKGLDLMGRLRDAGVFIDNVQGYTADQMTTAYFTGKAAIMPSGSWGYTQVPDAVAATTKLAGFPVTAGGAYSKPTAFEGYSDGFFLSPNGAKKLASVEKFMKFMYSQQNLQSWVTDGSQIMDVKPEALGDAKSTKPLVVQGNALTKDVVDYLLLPDNYIPAGFDYSPVASEFLGHKGETGAQFCKALDKLYTDKK</sequence>
<feature type="signal peptide" evidence="1">
    <location>
        <begin position="1"/>
        <end position="26"/>
    </location>
</feature>